<protein>
    <submittedName>
        <fullName evidence="2">Nuclear transport factor 2 family protein</fullName>
    </submittedName>
</protein>
<comment type="caution">
    <text evidence="2">The sequence shown here is derived from an EMBL/GenBank/DDBJ whole genome shotgun (WGS) entry which is preliminary data.</text>
</comment>
<dbReference type="InterPro" id="IPR037401">
    <property type="entry name" value="SnoaL-like"/>
</dbReference>
<dbReference type="NCBIfam" id="TIGR02246">
    <property type="entry name" value="SgcJ/EcaC family oxidoreductase"/>
    <property type="match status" value="1"/>
</dbReference>
<name>A0A4R4PDK8_9ACTN</name>
<dbReference type="SUPFAM" id="SSF54427">
    <property type="entry name" value="NTF2-like"/>
    <property type="match status" value="1"/>
</dbReference>
<proteinExistence type="predicted"/>
<sequence length="167" mass="18628">MTLSPPLGKRQTRRMTIANTGSVARAVARSEITEVLQRYANLAVEKADFAAMARLFTDDGTFILLDGTAVPATEIEQIVAGHEATWIRHHLTTVQIDFTGPDTATADSYYIAFTDLAQPDHWGRWRDTLRREPDGRWMLTSKQPVVEGYHPDGWIATVLFPAMEAQG</sequence>
<evidence type="ECO:0000313" key="2">
    <source>
        <dbReference type="EMBL" id="TDC19287.1"/>
    </source>
</evidence>
<dbReference type="Proteomes" id="UP000295431">
    <property type="component" value="Unassembled WGS sequence"/>
</dbReference>
<dbReference type="Pfam" id="PF13577">
    <property type="entry name" value="SnoaL_4"/>
    <property type="match status" value="1"/>
</dbReference>
<evidence type="ECO:0000259" key="1">
    <source>
        <dbReference type="Pfam" id="PF13577"/>
    </source>
</evidence>
<dbReference type="CDD" id="cd00531">
    <property type="entry name" value="NTF2_like"/>
    <property type="match status" value="1"/>
</dbReference>
<dbReference type="InterPro" id="IPR011944">
    <property type="entry name" value="Steroid_delta5-4_isomerase"/>
</dbReference>
<feature type="domain" description="SnoaL-like" evidence="1">
    <location>
        <begin position="27"/>
        <end position="141"/>
    </location>
</feature>
<reference evidence="2 3" key="1">
    <citation type="submission" date="2019-03" db="EMBL/GenBank/DDBJ databases">
        <title>Draft genome sequences of novel Actinobacteria.</title>
        <authorList>
            <person name="Sahin N."/>
            <person name="Ay H."/>
            <person name="Saygin H."/>
        </authorList>
    </citation>
    <scope>NUCLEOTIDE SEQUENCE [LARGE SCALE GENOMIC DNA]</scope>
    <source>
        <strain evidence="2 3">DSM 45347</strain>
    </source>
</reference>
<accession>A0A4R4PDK8</accession>
<keyword evidence="3" id="KW-1185">Reference proteome</keyword>
<dbReference type="EMBL" id="SMJW01000011">
    <property type="protein sequence ID" value="TDC19287.1"/>
    <property type="molecule type" value="Genomic_DNA"/>
</dbReference>
<dbReference type="Gene3D" id="3.10.450.50">
    <property type="match status" value="1"/>
</dbReference>
<dbReference type="AlphaFoldDB" id="A0A4R4PDK8"/>
<dbReference type="OrthoDB" id="7605094at2"/>
<dbReference type="InterPro" id="IPR032710">
    <property type="entry name" value="NTF2-like_dom_sf"/>
</dbReference>
<evidence type="ECO:0000313" key="3">
    <source>
        <dbReference type="Proteomes" id="UP000295431"/>
    </source>
</evidence>
<gene>
    <name evidence="2" type="ORF">E1284_04220</name>
</gene>
<organism evidence="2 3">
    <name type="scientific">Actinomadura bangladeshensis</name>
    <dbReference type="NCBI Taxonomy" id="453573"/>
    <lineage>
        <taxon>Bacteria</taxon>
        <taxon>Bacillati</taxon>
        <taxon>Actinomycetota</taxon>
        <taxon>Actinomycetes</taxon>
        <taxon>Streptosporangiales</taxon>
        <taxon>Thermomonosporaceae</taxon>
        <taxon>Actinomadura</taxon>
    </lineage>
</organism>